<gene>
    <name evidence="2" type="ORF">ESB00_02710</name>
</gene>
<keyword evidence="1" id="KW-0472">Membrane</keyword>
<evidence type="ECO:0000313" key="3">
    <source>
        <dbReference type="Proteomes" id="UP000290218"/>
    </source>
</evidence>
<dbReference type="OrthoDB" id="190277at2"/>
<keyword evidence="3" id="KW-1185">Reference proteome</keyword>
<feature type="transmembrane region" description="Helical" evidence="1">
    <location>
        <begin position="180"/>
        <end position="201"/>
    </location>
</feature>
<keyword evidence="1" id="KW-1133">Transmembrane helix</keyword>
<feature type="transmembrane region" description="Helical" evidence="1">
    <location>
        <begin position="207"/>
        <end position="226"/>
    </location>
</feature>
<evidence type="ECO:0000256" key="1">
    <source>
        <dbReference type="SAM" id="Phobius"/>
    </source>
</evidence>
<organism evidence="2 3">
    <name type="scientific">Oleiharenicola lentus</name>
    <dbReference type="NCBI Taxonomy" id="2508720"/>
    <lineage>
        <taxon>Bacteria</taxon>
        <taxon>Pseudomonadati</taxon>
        <taxon>Verrucomicrobiota</taxon>
        <taxon>Opitutia</taxon>
        <taxon>Opitutales</taxon>
        <taxon>Opitutaceae</taxon>
        <taxon>Oleiharenicola</taxon>
    </lineage>
</organism>
<evidence type="ECO:0000313" key="2">
    <source>
        <dbReference type="EMBL" id="RXK54827.1"/>
    </source>
</evidence>
<comment type="caution">
    <text evidence="2">The sequence shown here is derived from an EMBL/GenBank/DDBJ whole genome shotgun (WGS) entry which is preliminary data.</text>
</comment>
<feature type="transmembrane region" description="Helical" evidence="1">
    <location>
        <begin position="62"/>
        <end position="81"/>
    </location>
</feature>
<keyword evidence="1" id="KW-0812">Transmembrane</keyword>
<reference evidence="2 3" key="1">
    <citation type="submission" date="2019-01" db="EMBL/GenBank/DDBJ databases">
        <title>Lacunisphaera sp. strain TWA-58.</title>
        <authorList>
            <person name="Chen W.-M."/>
        </authorList>
    </citation>
    <scope>NUCLEOTIDE SEQUENCE [LARGE SCALE GENOMIC DNA]</scope>
    <source>
        <strain evidence="2 3">TWA-58</strain>
    </source>
</reference>
<accession>A0A4Q1C7D0</accession>
<proteinExistence type="predicted"/>
<sequence length="233" mass="26207">MSTADRVEEAPWQAGLHSLRALFLPGLVLQGAAVAVVLAYYFVPAMADLFAQLGHWQAAGGYAFSAVSTAVCGGLLPFLFLRLNPATRAANPWPMVAFFMLFWAWKGAEVDLWYRILSRIYGDGNDAGTVVRKVLTDQFGFNPFYAAPVGNLCFAWKDAGFRWAPVWENLRAGRWYYRSVLPVLIAVWFLWIPVTACVYSLPSPLQMPLFNIVLCFWSMLFSHLTARQNLRRA</sequence>
<dbReference type="Proteomes" id="UP000290218">
    <property type="component" value="Unassembled WGS sequence"/>
</dbReference>
<dbReference type="RefSeq" id="WP_129046191.1">
    <property type="nucleotide sequence ID" value="NZ_SDHX01000001.1"/>
</dbReference>
<protein>
    <submittedName>
        <fullName evidence="2">Uncharacterized protein</fullName>
    </submittedName>
</protein>
<dbReference type="EMBL" id="SDHX01000001">
    <property type="protein sequence ID" value="RXK54827.1"/>
    <property type="molecule type" value="Genomic_DNA"/>
</dbReference>
<dbReference type="AlphaFoldDB" id="A0A4Q1C7D0"/>
<name>A0A4Q1C7D0_9BACT</name>
<feature type="transmembrane region" description="Helical" evidence="1">
    <location>
        <begin position="21"/>
        <end position="42"/>
    </location>
</feature>